<dbReference type="RefSeq" id="XP_027095999.1">
    <property type="nucleotide sequence ID" value="XM_027240198.1"/>
</dbReference>
<keyword evidence="1" id="KW-1185">Reference proteome</keyword>
<dbReference type="Proteomes" id="UP001652660">
    <property type="component" value="Chromosome 11c"/>
</dbReference>
<dbReference type="AlphaFoldDB" id="A0A6P6UYU1"/>
<reference evidence="1" key="1">
    <citation type="journal article" date="2025" name="Foods">
        <title>Unveiling the Microbial Signatures of Arabica Coffee Cherries: Insights into Ripeness Specific Diversity, Functional Traits, and Implications for Quality and Safety.</title>
        <authorList>
            <consortium name="RefSeq"/>
            <person name="Tenea G.N."/>
            <person name="Cifuentes V."/>
            <person name="Reyes P."/>
            <person name="Cevallos-Vallejos M."/>
        </authorList>
    </citation>
    <scope>NUCLEOTIDE SEQUENCE [LARGE SCALE GENOMIC DNA]</scope>
</reference>
<evidence type="ECO:0000313" key="1">
    <source>
        <dbReference type="Proteomes" id="UP001652660"/>
    </source>
</evidence>
<proteinExistence type="predicted"/>
<protein>
    <recommendedName>
        <fullName evidence="3">Protein NYNRIN-like</fullName>
    </recommendedName>
</protein>
<evidence type="ECO:0000313" key="2">
    <source>
        <dbReference type="RefSeq" id="XP_027095999.1"/>
    </source>
</evidence>
<organism evidence="1 2">
    <name type="scientific">Coffea arabica</name>
    <name type="common">Arabian coffee</name>
    <dbReference type="NCBI Taxonomy" id="13443"/>
    <lineage>
        <taxon>Eukaryota</taxon>
        <taxon>Viridiplantae</taxon>
        <taxon>Streptophyta</taxon>
        <taxon>Embryophyta</taxon>
        <taxon>Tracheophyta</taxon>
        <taxon>Spermatophyta</taxon>
        <taxon>Magnoliopsida</taxon>
        <taxon>eudicotyledons</taxon>
        <taxon>Gunneridae</taxon>
        <taxon>Pentapetalae</taxon>
        <taxon>asterids</taxon>
        <taxon>lamiids</taxon>
        <taxon>Gentianales</taxon>
        <taxon>Rubiaceae</taxon>
        <taxon>Ixoroideae</taxon>
        <taxon>Gardenieae complex</taxon>
        <taxon>Bertiereae - Coffeeae clade</taxon>
        <taxon>Coffeeae</taxon>
        <taxon>Coffea</taxon>
    </lineage>
</organism>
<gene>
    <name evidence="2" type="primary">LOC113715892</name>
</gene>
<evidence type="ECO:0008006" key="3">
    <source>
        <dbReference type="Google" id="ProtNLM"/>
    </source>
</evidence>
<reference evidence="2" key="2">
    <citation type="submission" date="2025-08" db="UniProtKB">
        <authorList>
            <consortium name="RefSeq"/>
        </authorList>
    </citation>
    <scope>IDENTIFICATION</scope>
    <source>
        <tissue evidence="2">Leaves</tissue>
    </source>
</reference>
<name>A0A6P6UYU1_COFAR</name>
<sequence>MGLSVKTFLGMSPYGLVSEKVFHLPVEIEYKAYWTIKTINMDFNLADVEEHRLHAYENVKIYKDKVKYWHDKHLIPKQFEMRQKVLLYNSRLRLFPRKLKSRWSRPFEITQVFPYGVVEVVNARNELFNVNGQRLKSYLAGEIVPKGLICHLDDSLQLNEPNLLSRAIYYKQKR</sequence>
<accession>A0A6P6UYU1</accession>
<dbReference type="GeneID" id="113715892"/>